<feature type="chain" id="PRO_5003630340" description="3-keto-disaccharide hydrolase domain-containing protein" evidence="2">
    <location>
        <begin position="18"/>
        <end position="310"/>
    </location>
</feature>
<keyword evidence="4" id="KW-1185">Reference proteome</keyword>
<dbReference type="eggNOG" id="COG3170">
    <property type="taxonomic scope" value="Bacteria"/>
</dbReference>
<evidence type="ECO:0000256" key="2">
    <source>
        <dbReference type="SAM" id="SignalP"/>
    </source>
</evidence>
<name>I0K6X5_9BACT</name>
<dbReference type="Gene3D" id="2.60.120.560">
    <property type="entry name" value="Exo-inulinase, domain 1"/>
    <property type="match status" value="1"/>
</dbReference>
<dbReference type="HOGENOM" id="CLU_1007996_0_0_10"/>
<dbReference type="GO" id="GO:0005975">
    <property type="term" value="P:carbohydrate metabolic process"/>
    <property type="evidence" value="ECO:0007669"/>
    <property type="project" value="UniProtKB-ARBA"/>
</dbReference>
<dbReference type="GO" id="GO:0004553">
    <property type="term" value="F:hydrolase activity, hydrolyzing O-glycosyl compounds"/>
    <property type="evidence" value="ECO:0007669"/>
    <property type="project" value="UniProtKB-ARBA"/>
</dbReference>
<evidence type="ECO:0008006" key="5">
    <source>
        <dbReference type="Google" id="ProtNLM"/>
    </source>
</evidence>
<dbReference type="AlphaFoldDB" id="I0K6X5"/>
<dbReference type="KEGG" id="fae:FAES_1869"/>
<feature type="region of interest" description="Disordered" evidence="1">
    <location>
        <begin position="49"/>
        <end position="118"/>
    </location>
</feature>
<gene>
    <name evidence="3" type="ORF">FAES_1869</name>
</gene>
<dbReference type="OrthoDB" id="959104at2"/>
<protein>
    <recommendedName>
        <fullName evidence="5">3-keto-disaccharide hydrolase domain-containing protein</fullName>
    </recommendedName>
</protein>
<dbReference type="RefSeq" id="WP_015330977.1">
    <property type="nucleotide sequence ID" value="NC_020054.1"/>
</dbReference>
<reference evidence="3 4" key="1">
    <citation type="journal article" date="2012" name="J. Bacteriol.">
        <title>Genome Sequence of Fibrella aestuarina BUZ 2T, a Filamentous Marine Bacterium.</title>
        <authorList>
            <person name="Filippini M."/>
            <person name="Qi W."/>
            <person name="Blom J."/>
            <person name="Goesmann A."/>
            <person name="Smits T.H."/>
            <person name="Bagheri H.C."/>
        </authorList>
    </citation>
    <scope>NUCLEOTIDE SEQUENCE [LARGE SCALE GENOMIC DNA]</scope>
    <source>
        <strain evidence="4">BUZ 2T</strain>
    </source>
</reference>
<organism evidence="3 4">
    <name type="scientific">Fibrella aestuarina BUZ 2</name>
    <dbReference type="NCBI Taxonomy" id="1166018"/>
    <lineage>
        <taxon>Bacteria</taxon>
        <taxon>Pseudomonadati</taxon>
        <taxon>Bacteroidota</taxon>
        <taxon>Cytophagia</taxon>
        <taxon>Cytophagales</taxon>
        <taxon>Spirosomataceae</taxon>
        <taxon>Fibrella</taxon>
    </lineage>
</organism>
<evidence type="ECO:0000256" key="1">
    <source>
        <dbReference type="SAM" id="MobiDB-lite"/>
    </source>
</evidence>
<proteinExistence type="predicted"/>
<feature type="signal peptide" evidence="2">
    <location>
        <begin position="1"/>
        <end position="17"/>
    </location>
</feature>
<keyword evidence="2" id="KW-0732">Signal</keyword>
<dbReference type="SUPFAM" id="SSF49899">
    <property type="entry name" value="Concanavalin A-like lectins/glucanases"/>
    <property type="match status" value="1"/>
</dbReference>
<dbReference type="InterPro" id="IPR013320">
    <property type="entry name" value="ConA-like_dom_sf"/>
</dbReference>
<dbReference type="Proteomes" id="UP000011058">
    <property type="component" value="Chromosome"/>
</dbReference>
<evidence type="ECO:0000313" key="4">
    <source>
        <dbReference type="Proteomes" id="UP000011058"/>
    </source>
</evidence>
<accession>I0K6X5</accession>
<dbReference type="STRING" id="1166018.FAES_1869"/>
<dbReference type="EMBL" id="HE796683">
    <property type="protein sequence ID" value="CCG99878.1"/>
    <property type="molecule type" value="Genomic_DNA"/>
</dbReference>
<evidence type="ECO:0000313" key="3">
    <source>
        <dbReference type="EMBL" id="CCG99878.1"/>
    </source>
</evidence>
<feature type="compositionally biased region" description="Basic residues" evidence="1">
    <location>
        <begin position="56"/>
        <end position="65"/>
    </location>
</feature>
<feature type="compositionally biased region" description="Low complexity" evidence="1">
    <location>
        <begin position="66"/>
        <end position="94"/>
    </location>
</feature>
<sequence length="310" mass="33479">MRTLFSISCFLLTTAVAVGQKAPIVSSASNWAVLVITPADTVAKAGNEAVASGKTKATKATRSKAKATAPSPAPAVTSTSPEPTRVAEAPAPEKAPAERTPDRLPLPKPSTAPKGTSRSFLETFADNHNGWLTGRRNGFELELADDNSYYIRSQRPVDNGQSLARPGRSYIKLPDNLNLNRADTFTVSVEMVMPPGIAPDAGLLIGVKDTSNYCQFRLLDKNKVALYTRVNGTSQAGYMAGKPTLAKVPIDVKRNTLTIRRTGDQLHFYINGREVEDSPHPYRPFKGNGIGFISYANAVKFQYLTVQLGK</sequence>